<evidence type="ECO:0000313" key="1">
    <source>
        <dbReference type="EMBL" id="VAW92236.1"/>
    </source>
</evidence>
<sequence>MKDELPTYEVEEISLEEAIEILASGSNQA</sequence>
<gene>
    <name evidence="1" type="ORF">MNBD_GAMMA23-275</name>
</gene>
<reference evidence="1" key="1">
    <citation type="submission" date="2018-06" db="EMBL/GenBank/DDBJ databases">
        <authorList>
            <person name="Zhirakovskaya E."/>
        </authorList>
    </citation>
    <scope>NUCLEOTIDE SEQUENCE</scope>
</reference>
<name>A0A3B1AHT8_9ZZZZ</name>
<dbReference type="EMBL" id="UOFT01000023">
    <property type="protein sequence ID" value="VAW92236.1"/>
    <property type="molecule type" value="Genomic_DNA"/>
</dbReference>
<accession>A0A3B1AHT8</accession>
<dbReference type="AlphaFoldDB" id="A0A3B1AHT8"/>
<organism evidence="1">
    <name type="scientific">hydrothermal vent metagenome</name>
    <dbReference type="NCBI Taxonomy" id="652676"/>
    <lineage>
        <taxon>unclassified sequences</taxon>
        <taxon>metagenomes</taxon>
        <taxon>ecological metagenomes</taxon>
    </lineage>
</organism>
<proteinExistence type="predicted"/>
<protein>
    <submittedName>
        <fullName evidence="1">Uncharacterized protein</fullName>
    </submittedName>
</protein>